<dbReference type="HOGENOM" id="CLU_000604_1_2_0"/>
<evidence type="ECO:0000256" key="2">
    <source>
        <dbReference type="ARBA" id="ARBA00022741"/>
    </source>
</evidence>
<dbReference type="InterPro" id="IPR003593">
    <property type="entry name" value="AAA+_ATPase"/>
</dbReference>
<dbReference type="Proteomes" id="UP000002016">
    <property type="component" value="Chromosome"/>
</dbReference>
<feature type="domain" description="ABC transporter" evidence="4">
    <location>
        <begin position="2"/>
        <end position="237"/>
    </location>
</feature>
<evidence type="ECO:0000313" key="5">
    <source>
        <dbReference type="EMBL" id="ABV34346.1"/>
    </source>
</evidence>
<keyword evidence="3" id="KW-0067">ATP-binding</keyword>
<name>A8F862_PSELT</name>
<reference evidence="5 6" key="2">
    <citation type="journal article" date="2009" name="Proc. Natl. Acad. Sci. U.S.A.">
        <title>On the chimeric nature, thermophilic origin, and phylogenetic placement of the Thermotogales.</title>
        <authorList>
            <person name="Zhaxybayeva O."/>
            <person name="Swithers K.S."/>
            <person name="Lapierre P."/>
            <person name="Fournier G.P."/>
            <person name="Bickhart D.M."/>
            <person name="DeBoy R.T."/>
            <person name="Nelson K.E."/>
            <person name="Nesbo C.L."/>
            <person name="Doolittle W.F."/>
            <person name="Gogarten J.P."/>
            <person name="Noll K.M."/>
        </authorList>
    </citation>
    <scope>NUCLEOTIDE SEQUENCE [LARGE SCALE GENOMIC DNA]</scope>
    <source>
        <strain evidence="6">ATCC BAA-301 / DSM 14385 / NBRC 107922 / TMO</strain>
    </source>
</reference>
<keyword evidence="2" id="KW-0547">Nucleotide-binding</keyword>
<organism evidence="5 6">
    <name type="scientific">Pseudothermotoga lettingae (strain ATCC BAA-301 / DSM 14385 / NBRC 107922 / TMO)</name>
    <name type="common">Thermotoga lettingae</name>
    <dbReference type="NCBI Taxonomy" id="416591"/>
    <lineage>
        <taxon>Bacteria</taxon>
        <taxon>Thermotogati</taxon>
        <taxon>Thermotogota</taxon>
        <taxon>Thermotogae</taxon>
        <taxon>Thermotogales</taxon>
        <taxon>Thermotogaceae</taxon>
        <taxon>Pseudothermotoga</taxon>
    </lineage>
</organism>
<dbReference type="eggNOG" id="COG1131">
    <property type="taxonomic scope" value="Bacteria"/>
</dbReference>
<proteinExistence type="predicted"/>
<accession>A8F862</accession>
<protein>
    <submittedName>
        <fullName evidence="5">ABC transporter related</fullName>
    </submittedName>
</protein>
<dbReference type="OrthoDB" id="9804819at2"/>
<dbReference type="InterPro" id="IPR003439">
    <property type="entry name" value="ABC_transporter-like_ATP-bd"/>
</dbReference>
<dbReference type="GO" id="GO:0005524">
    <property type="term" value="F:ATP binding"/>
    <property type="evidence" value="ECO:0007669"/>
    <property type="project" value="UniProtKB-KW"/>
</dbReference>
<dbReference type="KEGG" id="tle:Tlet_1792"/>
<reference evidence="5 6" key="1">
    <citation type="submission" date="2007-08" db="EMBL/GenBank/DDBJ databases">
        <title>Complete sequence of Thermotoga lettingae TMO.</title>
        <authorList>
            <consortium name="US DOE Joint Genome Institute"/>
            <person name="Copeland A."/>
            <person name="Lucas S."/>
            <person name="Lapidus A."/>
            <person name="Barry K."/>
            <person name="Glavina del Rio T."/>
            <person name="Dalin E."/>
            <person name="Tice H."/>
            <person name="Pitluck S."/>
            <person name="Foster B."/>
            <person name="Bruce D."/>
            <person name="Schmutz J."/>
            <person name="Larimer F."/>
            <person name="Land M."/>
            <person name="Hauser L."/>
            <person name="Kyrpides N."/>
            <person name="Mikhailova N."/>
            <person name="Nelson K."/>
            <person name="Gogarten J.P."/>
            <person name="Noll K."/>
            <person name="Richardson P."/>
        </authorList>
    </citation>
    <scope>NUCLEOTIDE SEQUENCE [LARGE SCALE GENOMIC DNA]</scope>
    <source>
        <strain evidence="6">ATCC BAA-301 / DSM 14385 / NBRC 107922 / TMO</strain>
    </source>
</reference>
<dbReference type="Pfam" id="PF00005">
    <property type="entry name" value="ABC_tran"/>
    <property type="match status" value="1"/>
</dbReference>
<dbReference type="InterPro" id="IPR027417">
    <property type="entry name" value="P-loop_NTPase"/>
</dbReference>
<evidence type="ECO:0000256" key="3">
    <source>
        <dbReference type="ARBA" id="ARBA00022840"/>
    </source>
</evidence>
<evidence type="ECO:0000313" key="6">
    <source>
        <dbReference type="Proteomes" id="UP000002016"/>
    </source>
</evidence>
<dbReference type="Gene3D" id="3.40.50.300">
    <property type="entry name" value="P-loop containing nucleotide triphosphate hydrolases"/>
    <property type="match status" value="1"/>
</dbReference>
<dbReference type="SUPFAM" id="SSF52540">
    <property type="entry name" value="P-loop containing nucleoside triphosphate hydrolases"/>
    <property type="match status" value="1"/>
</dbReference>
<keyword evidence="1" id="KW-0813">Transport</keyword>
<gene>
    <name evidence="5" type="ordered locus">Tlet_1792</name>
</gene>
<dbReference type="EMBL" id="CP000812">
    <property type="protein sequence ID" value="ABV34346.1"/>
    <property type="molecule type" value="Genomic_DNA"/>
</dbReference>
<dbReference type="GO" id="GO:0016887">
    <property type="term" value="F:ATP hydrolysis activity"/>
    <property type="evidence" value="ECO:0007669"/>
    <property type="project" value="InterPro"/>
</dbReference>
<keyword evidence="6" id="KW-1185">Reference proteome</keyword>
<dbReference type="PANTHER" id="PTHR42711:SF18">
    <property type="entry name" value="ABC TRANSPORTER, ATP-BINDING PROTEIN"/>
    <property type="match status" value="1"/>
</dbReference>
<dbReference type="PANTHER" id="PTHR42711">
    <property type="entry name" value="ABC TRANSPORTER ATP-BINDING PROTEIN"/>
    <property type="match status" value="1"/>
</dbReference>
<sequence length="313" mass="35311">MIQIKNLVKTYPKRGSKERLKAVDDVSLELKPGEIFALLGPNGAGKTTTIKCACGLIVPDSGQIKIKEHDVLKNRSKALQHISVVLEGNRNLYWRMTPVENMKYFAGIRGKHLKKTEALEILKTLGIEEKANEIVHKLSRGMQQKTAIAVCLAAGTDILLLDEPTLGLDVNSAVEFRSLLKNLQERGKTILLSTHDMNLVEAVADRVAIMSKARIVVCEEKKKLLSLFSARGYKICLIENDSLQKKLRNLGFTEWHKDGNIIEIHLNLTTSKQLYEIIEMFKNNQIEIESIERELVNFEKIFISYTNDTPSQS</sequence>
<dbReference type="SMART" id="SM00382">
    <property type="entry name" value="AAA"/>
    <property type="match status" value="1"/>
</dbReference>
<dbReference type="RefSeq" id="WP_012003822.1">
    <property type="nucleotide sequence ID" value="NC_009828.1"/>
</dbReference>
<evidence type="ECO:0000259" key="4">
    <source>
        <dbReference type="PROSITE" id="PS50893"/>
    </source>
</evidence>
<dbReference type="AlphaFoldDB" id="A8F862"/>
<dbReference type="InterPro" id="IPR050763">
    <property type="entry name" value="ABC_transporter_ATP-binding"/>
</dbReference>
<evidence type="ECO:0000256" key="1">
    <source>
        <dbReference type="ARBA" id="ARBA00022448"/>
    </source>
</evidence>
<dbReference type="STRING" id="416591.Tlet_1792"/>
<dbReference type="PROSITE" id="PS50893">
    <property type="entry name" value="ABC_TRANSPORTER_2"/>
    <property type="match status" value="1"/>
</dbReference>